<accession>A0A131Z443</accession>
<protein>
    <submittedName>
        <fullName evidence="2">Tubulin-tyrosine ligase-like protein 12</fullName>
    </submittedName>
</protein>
<reference evidence="2" key="1">
    <citation type="journal article" date="2016" name="Ticks Tick Borne Dis.">
        <title>De novo assembly and annotation of the salivary gland transcriptome of Rhipicephalus appendiculatus male and female ticks during blood feeding.</title>
        <authorList>
            <person name="de Castro M.H."/>
            <person name="de Klerk D."/>
            <person name="Pienaar R."/>
            <person name="Latif A.A."/>
            <person name="Rees D.J."/>
            <person name="Mans B.J."/>
        </authorList>
    </citation>
    <scope>NUCLEOTIDE SEQUENCE</scope>
    <source>
        <tissue evidence="2">Salivary glands</tissue>
    </source>
</reference>
<keyword evidence="2" id="KW-0436">Ligase</keyword>
<dbReference type="PANTHER" id="PTHR46088">
    <property type="entry name" value="TUBULIN--TYROSINE LIGASE-LIKE PROTEIN 12"/>
    <property type="match status" value="1"/>
</dbReference>
<dbReference type="Pfam" id="PF03133">
    <property type="entry name" value="TTL"/>
    <property type="match status" value="1"/>
</dbReference>
<evidence type="ECO:0000313" key="2">
    <source>
        <dbReference type="EMBL" id="JAP85748.1"/>
    </source>
</evidence>
<organism evidence="2">
    <name type="scientific">Rhipicephalus appendiculatus</name>
    <name type="common">Brown ear tick</name>
    <dbReference type="NCBI Taxonomy" id="34631"/>
    <lineage>
        <taxon>Eukaryota</taxon>
        <taxon>Metazoa</taxon>
        <taxon>Ecdysozoa</taxon>
        <taxon>Arthropoda</taxon>
        <taxon>Chelicerata</taxon>
        <taxon>Arachnida</taxon>
        <taxon>Acari</taxon>
        <taxon>Parasitiformes</taxon>
        <taxon>Ixodida</taxon>
        <taxon>Ixodoidea</taxon>
        <taxon>Ixodidae</taxon>
        <taxon>Rhipicephalinae</taxon>
        <taxon>Rhipicephalus</taxon>
        <taxon>Rhipicephalus</taxon>
    </lineage>
</organism>
<dbReference type="PANTHER" id="PTHR46088:SF1">
    <property type="entry name" value="TUBULIN--TYROSINE LIGASE-LIKE PROTEIN 12"/>
    <property type="match status" value="1"/>
</dbReference>
<dbReference type="AlphaFoldDB" id="A0A131Z443"/>
<dbReference type="GO" id="GO:0005737">
    <property type="term" value="C:cytoplasm"/>
    <property type="evidence" value="ECO:0007669"/>
    <property type="project" value="TreeGrafter"/>
</dbReference>
<evidence type="ECO:0000259" key="1">
    <source>
        <dbReference type="Pfam" id="PF25556"/>
    </source>
</evidence>
<dbReference type="InterPro" id="IPR004344">
    <property type="entry name" value="TTL/TTLL_fam"/>
</dbReference>
<dbReference type="InterPro" id="IPR027749">
    <property type="entry name" value="TTLL12"/>
</dbReference>
<dbReference type="GO" id="GO:0016874">
    <property type="term" value="F:ligase activity"/>
    <property type="evidence" value="ECO:0007669"/>
    <property type="project" value="UniProtKB-KW"/>
</dbReference>
<name>A0A131Z443_RHIAP</name>
<sequence>MPSRNCVDEFQKFVIGHRNQLETSGIPPHFWPTLHWKLQESVFDAGEVFQIVQVQECSDDDTAVPDEVMDIAEQGEGEAKNCSVKVVITREDGVHCQDSEHVYLVDHAWTYRPQQARQQLREMPRLLHRMAQLMGIPLPPGYTLGQEQPDLVEAVFERMWKYNQTYSIAGPLATTEDSVPVWYVMDEFGSSIQHESSQPSFRCVPFCQLPQREAYSVLFPIRDLACGDEVTRDYAEGPPCDPLTRAALLLPWEPRDMTHVDCCPPAPRLDFLRSGRKEETEPDPGATVRDVPRDRKLRVYSDYGQVRQCLTHPSFELVDEEKDADVLWLNYHFKQYRELSCESPSKRVNQFPFEHVLTVKDLLALVCRRCCCGQERLVDADSLSSRPPWLPTTYNLQTELPHFVSYYQQRQKRDLDNVWICKPWNLARSLDTHVTDNLNYILRLPATGPKVACKYVSDPVLFPREGVGLVKFDFRYVVVLLGVRPLRLYAYRHFWLRFANKPFALSDFDDYEKHFTVMNYTESGPQQTTCAQFLECFDQHYSSQPWHKVETEVFQVLRQVFELACAEPPPAGVAYSPQSRAMYAVDLMLEWDRFQAPAEHPHMQPKLLEVNWAPDCQRACQFYPDFFNDVFAAMFLDEADSNPNFVPL</sequence>
<feature type="domain" description="Tubulin--tyrosine ligase-like protein 12 SET-like" evidence="1">
    <location>
        <begin position="79"/>
        <end position="256"/>
    </location>
</feature>
<proteinExistence type="predicted"/>
<dbReference type="Gene3D" id="3.30.470.20">
    <property type="entry name" value="ATP-grasp fold, B domain"/>
    <property type="match status" value="1"/>
</dbReference>
<dbReference type="Pfam" id="PF25556">
    <property type="entry name" value="SET_TTL"/>
    <property type="match status" value="1"/>
</dbReference>
<dbReference type="EMBL" id="GEDV01002809">
    <property type="protein sequence ID" value="JAP85748.1"/>
    <property type="molecule type" value="Transcribed_RNA"/>
</dbReference>
<dbReference type="InterPro" id="IPR057954">
    <property type="entry name" value="SET_TTL12"/>
</dbReference>
<dbReference type="PROSITE" id="PS51221">
    <property type="entry name" value="TTL"/>
    <property type="match status" value="1"/>
</dbReference>